<dbReference type="InterPro" id="IPR050206">
    <property type="entry name" value="FtsK/SpoIIIE/SftA"/>
</dbReference>
<reference evidence="7 8" key="1">
    <citation type="submission" date="2019-08" db="EMBL/GenBank/DDBJ databases">
        <title>Deep-cultivation of Planctomycetes and their phenomic and genomic characterization uncovers novel biology.</title>
        <authorList>
            <person name="Wiegand S."/>
            <person name="Jogler M."/>
            <person name="Boedeker C."/>
            <person name="Pinto D."/>
            <person name="Vollmers J."/>
            <person name="Rivas-Marin E."/>
            <person name="Kohn T."/>
            <person name="Peeters S.H."/>
            <person name="Heuer A."/>
            <person name="Rast P."/>
            <person name="Oberbeckmann S."/>
            <person name="Bunk B."/>
            <person name="Jeske O."/>
            <person name="Meyerdierks A."/>
            <person name="Storesund J.E."/>
            <person name="Kallscheuer N."/>
            <person name="Luecker S."/>
            <person name="Lage O.M."/>
            <person name="Pohl T."/>
            <person name="Merkel B.J."/>
            <person name="Hornburger P."/>
            <person name="Mueller R.-W."/>
            <person name="Bruemmer F."/>
            <person name="Labrenz M."/>
            <person name="Spormann A.M."/>
            <person name="Op den Camp H."/>
            <person name="Overmann J."/>
            <person name="Amann R."/>
            <person name="Jetten M.S.M."/>
            <person name="Mascher T."/>
            <person name="Medema M.H."/>
            <person name="Devos D.P."/>
            <person name="Kaster A.-K."/>
            <person name="Ovreas L."/>
            <person name="Rohde M."/>
            <person name="Galperin M.Y."/>
            <person name="Jogler C."/>
        </authorList>
    </citation>
    <scope>NUCLEOTIDE SEQUENCE [LARGE SCALE GENOMIC DNA]</scope>
    <source>
        <strain evidence="7 8">OJF2</strain>
    </source>
</reference>
<evidence type="ECO:0000313" key="7">
    <source>
        <dbReference type="EMBL" id="QEH36465.1"/>
    </source>
</evidence>
<proteinExistence type="inferred from homology"/>
<evidence type="ECO:0000313" key="8">
    <source>
        <dbReference type="Proteomes" id="UP000324233"/>
    </source>
</evidence>
<dbReference type="EMBL" id="CP042997">
    <property type="protein sequence ID" value="QEH36465.1"/>
    <property type="molecule type" value="Genomic_DNA"/>
</dbReference>
<dbReference type="GO" id="GO:0003677">
    <property type="term" value="F:DNA binding"/>
    <property type="evidence" value="ECO:0007669"/>
    <property type="project" value="UniProtKB-KW"/>
</dbReference>
<dbReference type="AlphaFoldDB" id="A0A5B9W8Q6"/>
<keyword evidence="8" id="KW-1185">Reference proteome</keyword>
<keyword evidence="3 5" id="KW-0067">ATP-binding</keyword>
<gene>
    <name evidence="7" type="ORF">OJF2_50290</name>
</gene>
<feature type="binding site" evidence="5">
    <location>
        <begin position="391"/>
        <end position="398"/>
    </location>
    <ligand>
        <name>ATP</name>
        <dbReference type="ChEBI" id="CHEBI:30616"/>
    </ligand>
</feature>
<dbReference type="InterPro" id="IPR002543">
    <property type="entry name" value="FtsK_dom"/>
</dbReference>
<feature type="domain" description="FtsK" evidence="6">
    <location>
        <begin position="372"/>
        <end position="567"/>
    </location>
</feature>
<evidence type="ECO:0000256" key="5">
    <source>
        <dbReference type="PROSITE-ProRule" id="PRU00289"/>
    </source>
</evidence>
<sequence length="612" mass="67981">MHFDQNKSIGALGTLIVAKWYRSVHQQNLLISLDSAETRRWMNLEEDARRADLLGLSLENNVPIIDVLESKSGVDATSVYSIDGAGKISGKPVEQLVNTGRSVGAIFGLNEWKDHVLTPPRREILRNHLYRQGFTGKRTPQEKQYWERVLNSLFRGETKPVIRLNLILVNLGLNQQPLNRIVESEGSKIRLVHLNEESVSFQLGQPPLSPAVVAREAEPTSSEVDQEVEIEDQSAGLIEPEPAELEIEVSPNLAEQIKTTCGRIKAACQDFGIKVTEIDPEKVDIGPSILRYKIKLAPGEDSARLRRQAENIARQLAASSVPIIGFLIGTNFEYLDLARPDRQVVSLEPHLKSVALRDVNELPLHVGVDPAGSQYRLDLGDDRLPHMLVAGGTGSGKTIFLYSVVLSLVTAHTSKTLELVIIDPKQTDFTVFGGLPHLRNGEIIIDADRGVEAVKAIAEHDMQERSELLQKAKCRDIKAYNLANPKKIIRPLVVVIDEYADLVSVLSKKERDDFERVISRITARGRNVGIHLILATQRPTADVVTGNIKANMAARISFSLPSSRDSLVILDEPGAERLLRNGDMLLLLEGRLTRLQGYYVDPARLEKLIPKR</sequence>
<protein>
    <submittedName>
        <fullName evidence="7">FtsK-like domain-containing protein</fullName>
    </submittedName>
</protein>
<evidence type="ECO:0000259" key="6">
    <source>
        <dbReference type="PROSITE" id="PS50901"/>
    </source>
</evidence>
<evidence type="ECO:0000256" key="4">
    <source>
        <dbReference type="ARBA" id="ARBA00023125"/>
    </source>
</evidence>
<dbReference type="Gene3D" id="3.30.980.40">
    <property type="match status" value="1"/>
</dbReference>
<dbReference type="SUPFAM" id="SSF52540">
    <property type="entry name" value="P-loop containing nucleoside triphosphate hydrolases"/>
    <property type="match status" value="1"/>
</dbReference>
<comment type="similarity">
    <text evidence="1">Belongs to the FtsK/SpoIIIE/SftA family.</text>
</comment>
<evidence type="ECO:0000256" key="3">
    <source>
        <dbReference type="ARBA" id="ARBA00022840"/>
    </source>
</evidence>
<dbReference type="Proteomes" id="UP000324233">
    <property type="component" value="Chromosome"/>
</dbReference>
<keyword evidence="2 5" id="KW-0547">Nucleotide-binding</keyword>
<dbReference type="GO" id="GO:0005524">
    <property type="term" value="F:ATP binding"/>
    <property type="evidence" value="ECO:0007669"/>
    <property type="project" value="UniProtKB-UniRule"/>
</dbReference>
<dbReference type="Gene3D" id="3.40.50.300">
    <property type="entry name" value="P-loop containing nucleotide triphosphate hydrolases"/>
    <property type="match status" value="1"/>
</dbReference>
<dbReference type="CDD" id="cd01127">
    <property type="entry name" value="TrwB_TraG_TraD_VirD4"/>
    <property type="match status" value="1"/>
</dbReference>
<organism evidence="7 8">
    <name type="scientific">Aquisphaera giovannonii</name>
    <dbReference type="NCBI Taxonomy" id="406548"/>
    <lineage>
        <taxon>Bacteria</taxon>
        <taxon>Pseudomonadati</taxon>
        <taxon>Planctomycetota</taxon>
        <taxon>Planctomycetia</taxon>
        <taxon>Isosphaerales</taxon>
        <taxon>Isosphaeraceae</taxon>
        <taxon>Aquisphaera</taxon>
    </lineage>
</organism>
<dbReference type="InterPro" id="IPR041027">
    <property type="entry name" value="FtsK_alpha"/>
</dbReference>
<dbReference type="RefSeq" id="WP_148596150.1">
    <property type="nucleotide sequence ID" value="NZ_CP042997.1"/>
</dbReference>
<dbReference type="PANTHER" id="PTHR22683:SF41">
    <property type="entry name" value="DNA TRANSLOCASE FTSK"/>
    <property type="match status" value="1"/>
</dbReference>
<dbReference type="PANTHER" id="PTHR22683">
    <property type="entry name" value="SPORULATION PROTEIN RELATED"/>
    <property type="match status" value="1"/>
</dbReference>
<dbReference type="InterPro" id="IPR027417">
    <property type="entry name" value="P-loop_NTPase"/>
</dbReference>
<dbReference type="Pfam" id="PF17854">
    <property type="entry name" value="FtsK_alpha"/>
    <property type="match status" value="1"/>
</dbReference>
<evidence type="ECO:0000256" key="1">
    <source>
        <dbReference type="ARBA" id="ARBA00006474"/>
    </source>
</evidence>
<keyword evidence="4" id="KW-0238">DNA-binding</keyword>
<evidence type="ECO:0000256" key="2">
    <source>
        <dbReference type="ARBA" id="ARBA00022741"/>
    </source>
</evidence>
<dbReference type="KEGG" id="agv:OJF2_50290"/>
<accession>A0A5B9W8Q6</accession>
<dbReference type="Pfam" id="PF01580">
    <property type="entry name" value="FtsK_SpoIIIE"/>
    <property type="match status" value="1"/>
</dbReference>
<dbReference type="OrthoDB" id="9807790at2"/>
<name>A0A5B9W8Q6_9BACT</name>
<dbReference type="PROSITE" id="PS50901">
    <property type="entry name" value="FTSK"/>
    <property type="match status" value="1"/>
</dbReference>